<feature type="transmembrane region" description="Helical" evidence="7">
    <location>
        <begin position="623"/>
        <end position="643"/>
    </location>
</feature>
<evidence type="ECO:0000256" key="1">
    <source>
        <dbReference type="ARBA" id="ARBA00004651"/>
    </source>
</evidence>
<dbReference type="InterPro" id="IPR003838">
    <property type="entry name" value="ABC3_permease_C"/>
</dbReference>
<dbReference type="PANTHER" id="PTHR30287">
    <property type="entry name" value="MEMBRANE COMPONENT OF PREDICTED ABC SUPERFAMILY METABOLITE UPTAKE TRANSPORTER"/>
    <property type="match status" value="1"/>
</dbReference>
<dbReference type="Pfam" id="PF02687">
    <property type="entry name" value="FtsX"/>
    <property type="match status" value="2"/>
</dbReference>
<comment type="subcellular location">
    <subcellularLocation>
        <location evidence="1">Cell membrane</location>
        <topology evidence="1">Multi-pass membrane protein</topology>
    </subcellularLocation>
</comment>
<feature type="compositionally biased region" description="Polar residues" evidence="6">
    <location>
        <begin position="253"/>
        <end position="264"/>
    </location>
</feature>
<feature type="transmembrane region" description="Helical" evidence="7">
    <location>
        <begin position="457"/>
        <end position="478"/>
    </location>
</feature>
<dbReference type="InterPro" id="IPR038766">
    <property type="entry name" value="Membrane_comp_ABC_pdt"/>
</dbReference>
<evidence type="ECO:0000259" key="8">
    <source>
        <dbReference type="Pfam" id="PF02687"/>
    </source>
</evidence>
<dbReference type="InterPro" id="IPR025857">
    <property type="entry name" value="MacB_PCD"/>
</dbReference>
<dbReference type="PANTHER" id="PTHR30287:SF1">
    <property type="entry name" value="INNER MEMBRANE PROTEIN"/>
    <property type="match status" value="1"/>
</dbReference>
<feature type="region of interest" description="Disordered" evidence="6">
    <location>
        <begin position="237"/>
        <end position="274"/>
    </location>
</feature>
<feature type="region of interest" description="Disordered" evidence="6">
    <location>
        <begin position="392"/>
        <end position="411"/>
    </location>
</feature>
<accession>A0A5P5ZJ83</accession>
<dbReference type="GeneID" id="78212457"/>
<name>A0A5P5ZJ83_9LACO</name>
<evidence type="ECO:0000256" key="6">
    <source>
        <dbReference type="SAM" id="MobiDB-lite"/>
    </source>
</evidence>
<evidence type="ECO:0000256" key="3">
    <source>
        <dbReference type="ARBA" id="ARBA00022692"/>
    </source>
</evidence>
<dbReference type="RefSeq" id="WP_056970522.1">
    <property type="nucleotide sequence ID" value="NZ_CP044496.1"/>
</dbReference>
<keyword evidence="3 7" id="KW-0812">Transmembrane</keyword>
<dbReference type="AlphaFoldDB" id="A0A5P5ZJ83"/>
<evidence type="ECO:0000259" key="9">
    <source>
        <dbReference type="Pfam" id="PF12704"/>
    </source>
</evidence>
<evidence type="ECO:0000256" key="4">
    <source>
        <dbReference type="ARBA" id="ARBA00022989"/>
    </source>
</evidence>
<feature type="domain" description="MacB-like periplasmic core" evidence="9">
    <location>
        <begin position="624"/>
        <end position="818"/>
    </location>
</feature>
<feature type="domain" description="ABC3 transporter permease C-terminal" evidence="8">
    <location>
        <begin position="859"/>
        <end position="968"/>
    </location>
</feature>
<organism evidence="10 11">
    <name type="scientific">Lactobacillus acetotolerans</name>
    <dbReference type="NCBI Taxonomy" id="1600"/>
    <lineage>
        <taxon>Bacteria</taxon>
        <taxon>Bacillati</taxon>
        <taxon>Bacillota</taxon>
        <taxon>Bacilli</taxon>
        <taxon>Lactobacillales</taxon>
        <taxon>Lactobacillaceae</taxon>
        <taxon>Lactobacillus</taxon>
    </lineage>
</organism>
<feature type="domain" description="ABC3 transporter permease C-terminal" evidence="8">
    <location>
        <begin position="457"/>
        <end position="572"/>
    </location>
</feature>
<evidence type="ECO:0000256" key="7">
    <source>
        <dbReference type="SAM" id="Phobius"/>
    </source>
</evidence>
<dbReference type="EMBL" id="CP044496">
    <property type="protein sequence ID" value="QFG51493.1"/>
    <property type="molecule type" value="Genomic_DNA"/>
</dbReference>
<keyword evidence="5 7" id="KW-0472">Membrane</keyword>
<feature type="transmembrane region" description="Helical" evidence="7">
    <location>
        <begin position="502"/>
        <end position="525"/>
    </location>
</feature>
<feature type="transmembrane region" description="Helical" evidence="7">
    <location>
        <begin position="545"/>
        <end position="568"/>
    </location>
</feature>
<keyword evidence="2" id="KW-1003">Cell membrane</keyword>
<feature type="compositionally biased region" description="Basic and acidic residues" evidence="6">
    <location>
        <begin position="265"/>
        <end position="274"/>
    </location>
</feature>
<reference evidence="10 11" key="1">
    <citation type="submission" date="2019-09" db="EMBL/GenBank/DDBJ databases">
        <title>Genome sequencing of Lactobacillus acetotolerans.</title>
        <authorList>
            <person name="Kim K."/>
        </authorList>
    </citation>
    <scope>NUCLEOTIDE SEQUENCE [LARGE SCALE GENOMIC DNA]</scope>
    <source>
        <strain evidence="10 11">LA749</strain>
    </source>
</reference>
<gene>
    <name evidence="10" type="ORF">LA749_05600</name>
</gene>
<keyword evidence="4 7" id="KW-1133">Transmembrane helix</keyword>
<proteinExistence type="predicted"/>
<evidence type="ECO:0000256" key="2">
    <source>
        <dbReference type="ARBA" id="ARBA00022475"/>
    </source>
</evidence>
<dbReference type="Pfam" id="PF12704">
    <property type="entry name" value="MacB_PCD"/>
    <property type="match status" value="1"/>
</dbReference>
<feature type="transmembrane region" description="Helical" evidence="7">
    <location>
        <begin position="854"/>
        <end position="876"/>
    </location>
</feature>
<evidence type="ECO:0000313" key="11">
    <source>
        <dbReference type="Proteomes" id="UP000325393"/>
    </source>
</evidence>
<feature type="transmembrane region" description="Helical" evidence="7">
    <location>
        <begin position="951"/>
        <end position="969"/>
    </location>
</feature>
<evidence type="ECO:0000313" key="10">
    <source>
        <dbReference type="EMBL" id="QFG51493.1"/>
    </source>
</evidence>
<feature type="transmembrane region" description="Helical" evidence="7">
    <location>
        <begin position="20"/>
        <end position="39"/>
    </location>
</feature>
<protein>
    <submittedName>
        <fullName evidence="10">FtsX-like permease family protein</fullName>
    </submittedName>
</protein>
<feature type="transmembrane region" description="Helical" evidence="7">
    <location>
        <begin position="910"/>
        <end position="931"/>
    </location>
</feature>
<dbReference type="Proteomes" id="UP000325393">
    <property type="component" value="Chromosome"/>
</dbReference>
<sequence length="986" mass="109784">MNKIIWKDIWQSIKHTKGQFFSILGLMLLGAYCLVGLVVTGPDMRDTGNDYAKKLNTPDLTVISNYGLDHQDVKRINKTKGLKQAEYGYMTDTVVKGSKKSFRIFSKPSKVGKYELRNGHLPNKKGQIALAAQYHKKYKIGDKINFTEKSNVLGKTFLKRHSFKIVGFVRSSQILSNINLGQSTSGTGELRGYAVAVPQDFNSDVYMTANLTYKNLRGIDSYGSTYTNRVTKDKKELKKNLNSEVSARKSRINDSINSKLQPQQDKLDQAKDELQTSQDKLISAQKQLTKGKAAIAKNEQVLQSKSRSAQSQLQAGASQLAQAKQAIGQMQAAGKQNTPQYQAAVAQYSAKANELQSKKQQLQATSAGAQAKLSQAKQELASKQAEYKQAKQKFAQSAPAARRKISAGQKKLDKIKEQVKELKSPTYTISNRREVPGSEGDVVYTTISQVVDDLAKVFPIFLYFVAALVTFTTMNRFIDEERINSGTLKALGYDDHVIINKFTFYGFISGTLGTIIGIYLGHTLLPQIVYHAYYNDLTLPPIEQHFYWGISIIAIILSWISSVLPAYLTAKGELNEKPAALLLPKPPAAGSKIMLEKIPFIWNHLNFTHKATARNVFRYKKRMLMTIFGVCGAAALLFTGFSVKNSIGNMNKRQFGDLIHYDMIVAKKDPITHSQNVAVNKKLHSNAIKSEAPIHYESMSKTAGKNNDSQDIKLIVPSNTKNFKNYVHLNNRKTHKNIPLSNNGAVVSERLANLLHAKVGDKISMNDGNGHKRTIKISGITEMYMGHFAFMNPTKYQKVFNKTFSTNASMVILKNGSSKNTENEAYKFMKLGGTAGVVQNTTITQEINTVVESLNMIMIVLIIVAGLLAIVIQYNLTNINVSERIRELSTIKVLGFYDNEVTMYIYRETILLTCIGLIVGYGVGDLLYRYILYVVPPDNVMFNPALSASSFLWPFGVIGIITLVLGFVVNNKLKNIDMLEALKSVD</sequence>
<dbReference type="GO" id="GO:0005886">
    <property type="term" value="C:plasma membrane"/>
    <property type="evidence" value="ECO:0007669"/>
    <property type="project" value="UniProtKB-SubCell"/>
</dbReference>
<evidence type="ECO:0000256" key="5">
    <source>
        <dbReference type="ARBA" id="ARBA00023136"/>
    </source>
</evidence>